<name>A0A831YCI9_9AQUI</name>
<proteinExistence type="predicted"/>
<accession>A0A831YCI9</accession>
<keyword evidence="1" id="KW-0436">Ligase</keyword>
<dbReference type="EMBL" id="DSFC01000163">
    <property type="protein sequence ID" value="HEV09326.1"/>
    <property type="molecule type" value="Genomic_DNA"/>
</dbReference>
<protein>
    <submittedName>
        <fullName evidence="1">6-carboxyhexanoate--CoA ligase</fullName>
    </submittedName>
</protein>
<reference evidence="1" key="1">
    <citation type="journal article" date="2020" name="mSystems">
        <title>Genome- and Community-Level Interaction Insights into Carbon Utilization and Element Cycling Functions of Hydrothermarchaeota in Hydrothermal Sediment.</title>
        <authorList>
            <person name="Zhou Z."/>
            <person name="Liu Y."/>
            <person name="Xu W."/>
            <person name="Pan J."/>
            <person name="Luo Z.H."/>
            <person name="Li M."/>
        </authorList>
    </citation>
    <scope>NUCLEOTIDE SEQUENCE [LARGE SCALE GENOMIC DNA]</scope>
    <source>
        <strain evidence="1">SpSt-1257</strain>
    </source>
</reference>
<evidence type="ECO:0000313" key="1">
    <source>
        <dbReference type="EMBL" id="HEV09326.1"/>
    </source>
</evidence>
<feature type="non-terminal residue" evidence="1">
    <location>
        <position position="1"/>
    </location>
</feature>
<comment type="caution">
    <text evidence="1">The sequence shown here is derived from an EMBL/GenBank/DDBJ whole genome shotgun (WGS) entry which is preliminary data.</text>
</comment>
<dbReference type="AlphaFoldDB" id="A0A831YCI9"/>
<organism evidence="1">
    <name type="scientific">Sulfurihydrogenibium azorense</name>
    <dbReference type="NCBI Taxonomy" id="309806"/>
    <lineage>
        <taxon>Bacteria</taxon>
        <taxon>Pseudomonadati</taxon>
        <taxon>Aquificota</taxon>
        <taxon>Aquificia</taxon>
        <taxon>Aquificales</taxon>
        <taxon>Hydrogenothermaceae</taxon>
        <taxon>Sulfurihydrogenibium</taxon>
    </lineage>
</organism>
<dbReference type="GO" id="GO:0016874">
    <property type="term" value="F:ligase activity"/>
    <property type="evidence" value="ECO:0007669"/>
    <property type="project" value="UniProtKB-KW"/>
</dbReference>
<dbReference type="Proteomes" id="UP000885621">
    <property type="component" value="Unassembled WGS sequence"/>
</dbReference>
<sequence>TGTLNQIEVDGDYILNVISLEDLILDMMKYCVEGDDLVCDLVKMIVKSYYRVLDFHYIYQRITDKRFIPKIKEFKKEAEA</sequence>
<gene>
    <name evidence="1" type="ORF">ENO34_02875</name>
</gene>